<keyword evidence="3" id="KW-0812">Transmembrane</keyword>
<dbReference type="Gene3D" id="3.30.450.20">
    <property type="entry name" value="PAS domain"/>
    <property type="match status" value="1"/>
</dbReference>
<evidence type="ECO:0000259" key="4">
    <source>
        <dbReference type="PROSITE" id="PS50111"/>
    </source>
</evidence>
<protein>
    <submittedName>
        <fullName evidence="5">Cache domain-containing protein</fullName>
    </submittedName>
</protein>
<dbReference type="PROSITE" id="PS50111">
    <property type="entry name" value="CHEMOTAXIS_TRANSDUC_2"/>
    <property type="match status" value="1"/>
</dbReference>
<gene>
    <name evidence="5" type="ORF">JRV97_08430</name>
</gene>
<keyword evidence="3" id="KW-0472">Membrane</keyword>
<evidence type="ECO:0000313" key="6">
    <source>
        <dbReference type="Proteomes" id="UP001232493"/>
    </source>
</evidence>
<organism evidence="5 6">
    <name type="scientific">Marinitoga aeolica</name>
    <dbReference type="NCBI Taxonomy" id="2809031"/>
    <lineage>
        <taxon>Bacteria</taxon>
        <taxon>Thermotogati</taxon>
        <taxon>Thermotogota</taxon>
        <taxon>Thermotogae</taxon>
        <taxon>Petrotogales</taxon>
        <taxon>Petrotogaceae</taxon>
        <taxon>Marinitoga</taxon>
    </lineage>
</organism>
<dbReference type="EMBL" id="CP069362">
    <property type="protein sequence ID" value="WGS64394.1"/>
    <property type="molecule type" value="Genomic_DNA"/>
</dbReference>
<evidence type="ECO:0000256" key="1">
    <source>
        <dbReference type="PROSITE-ProRule" id="PRU00284"/>
    </source>
</evidence>
<reference evidence="5 6" key="1">
    <citation type="submission" date="2021-02" db="EMBL/GenBank/DDBJ databases">
        <title>Characterization of Marinitoga sp. nov. str. BP5-C20A.</title>
        <authorList>
            <person name="Erauso G."/>
            <person name="Postec A."/>
        </authorList>
    </citation>
    <scope>NUCLEOTIDE SEQUENCE [LARGE SCALE GENOMIC DNA]</scope>
    <source>
        <strain evidence="5 6">BP5-C20A</strain>
    </source>
</reference>
<sequence>MKIELKYSFLISIIFTVAISTMFYLSYVIFSNIIREDMKNEYLSSISGIVIGLKNNFNSINETNFNERFGNGGKGYYYILDENGNVVFHSDKTKVGINILEDAKLSDLWEYMKKNEKGVYEYVYENEKRYVAFSKFNFNAFTYYFAHAVKESELFSGLRKSRNTLIFILIIFIVIVYILSFVISKAIGKEFKKQIKTIEEFTTNVSSYIAENSSAASEIESVANNTQTNVEKLDELIQNFSSSVEEGRSELNATLMNMKEFFSNIQSMNQMTLKIAEFINNLSSLNDKIKDISDTVSILSINSSIETSKENIDKEGISKIADLINELATDARNTSRNSENVLKEIENSITSNVLLSEKISKELVNVENSLDSISQVVENFAENVDSLTGFSHTTRLSMNEVLEGIKQTSEALSEIKVNLDKLLNLAKIAED</sequence>
<dbReference type="SUPFAM" id="SSF58104">
    <property type="entry name" value="Methyl-accepting chemotaxis protein (MCP) signaling domain"/>
    <property type="match status" value="1"/>
</dbReference>
<name>A0ABY8PP33_9BACT</name>
<keyword evidence="2" id="KW-0175">Coiled coil</keyword>
<keyword evidence="6" id="KW-1185">Reference proteome</keyword>
<accession>A0ABY8PP33</accession>
<dbReference type="InterPro" id="IPR004089">
    <property type="entry name" value="MCPsignal_dom"/>
</dbReference>
<feature type="transmembrane region" description="Helical" evidence="3">
    <location>
        <begin position="164"/>
        <end position="183"/>
    </location>
</feature>
<evidence type="ECO:0000313" key="5">
    <source>
        <dbReference type="EMBL" id="WGS64394.1"/>
    </source>
</evidence>
<feature type="coiled-coil region" evidence="2">
    <location>
        <begin position="268"/>
        <end position="295"/>
    </location>
</feature>
<dbReference type="RefSeq" id="WP_280998022.1">
    <property type="nucleotide sequence ID" value="NZ_CP069362.1"/>
</dbReference>
<dbReference type="Gene3D" id="1.10.287.950">
    <property type="entry name" value="Methyl-accepting chemotaxis protein"/>
    <property type="match status" value="1"/>
</dbReference>
<feature type="transmembrane region" description="Helical" evidence="3">
    <location>
        <begin position="6"/>
        <end position="30"/>
    </location>
</feature>
<feature type="domain" description="Methyl-accepting transducer" evidence="4">
    <location>
        <begin position="189"/>
        <end position="423"/>
    </location>
</feature>
<keyword evidence="1" id="KW-0807">Transducer</keyword>
<proteinExistence type="predicted"/>
<dbReference type="Proteomes" id="UP001232493">
    <property type="component" value="Chromosome"/>
</dbReference>
<keyword evidence="3" id="KW-1133">Transmembrane helix</keyword>
<evidence type="ECO:0000256" key="3">
    <source>
        <dbReference type="SAM" id="Phobius"/>
    </source>
</evidence>
<evidence type="ECO:0000256" key="2">
    <source>
        <dbReference type="SAM" id="Coils"/>
    </source>
</evidence>
<dbReference type="CDD" id="cd12912">
    <property type="entry name" value="PDC2_MCP_like"/>
    <property type="match status" value="1"/>
</dbReference>